<evidence type="ECO:0000313" key="19">
    <source>
        <dbReference type="Proteomes" id="UP001177597"/>
    </source>
</evidence>
<dbReference type="InterPro" id="IPR000214">
    <property type="entry name" value="Znf_DNA_glyclase/AP_lyase"/>
</dbReference>
<organism evidence="18 19">
    <name type="scientific">Arsenophonus nasoniae</name>
    <name type="common">son-killer infecting Nasonia vitripennis</name>
    <dbReference type="NCBI Taxonomy" id="638"/>
    <lineage>
        <taxon>Bacteria</taxon>
        <taxon>Pseudomonadati</taxon>
        <taxon>Pseudomonadota</taxon>
        <taxon>Gammaproteobacteria</taxon>
        <taxon>Enterobacterales</taxon>
        <taxon>Morganellaceae</taxon>
        <taxon>Arsenophonus</taxon>
    </lineage>
</organism>
<dbReference type="Gene3D" id="3.20.190.10">
    <property type="entry name" value="MutM-like, N-terminal"/>
    <property type="match status" value="1"/>
</dbReference>
<name>A0AA95K0Y2_9GAMM</name>
<accession>A0AA95K0Y2</accession>
<dbReference type="Proteomes" id="UP001177597">
    <property type="component" value="Chromosome"/>
</dbReference>
<feature type="binding site" evidence="15">
    <location>
        <position position="150"/>
    </location>
    <ligand>
        <name>DNA</name>
        <dbReference type="ChEBI" id="CHEBI:16991"/>
    </ligand>
</feature>
<keyword evidence="8 15" id="KW-0862">Zinc</keyword>
<dbReference type="NCBIfam" id="NF002211">
    <property type="entry name" value="PRK01103.1"/>
    <property type="match status" value="1"/>
</dbReference>
<evidence type="ECO:0000313" key="18">
    <source>
        <dbReference type="EMBL" id="WGL95341.1"/>
    </source>
</evidence>
<dbReference type="GO" id="GO:0003684">
    <property type="term" value="F:damaged DNA binding"/>
    <property type="evidence" value="ECO:0007669"/>
    <property type="project" value="InterPro"/>
</dbReference>
<evidence type="ECO:0000256" key="8">
    <source>
        <dbReference type="ARBA" id="ARBA00022833"/>
    </source>
</evidence>
<dbReference type="CDD" id="cd08966">
    <property type="entry name" value="EcFpg-like_N"/>
    <property type="match status" value="1"/>
</dbReference>
<keyword evidence="9 15" id="KW-0238">DNA-binding</keyword>
<evidence type="ECO:0000259" key="16">
    <source>
        <dbReference type="PROSITE" id="PS51066"/>
    </source>
</evidence>
<dbReference type="PROSITE" id="PS51066">
    <property type="entry name" value="ZF_FPG_2"/>
    <property type="match status" value="1"/>
</dbReference>
<feature type="binding site" evidence="15">
    <location>
        <position position="90"/>
    </location>
    <ligand>
        <name>DNA</name>
        <dbReference type="ChEBI" id="CHEBI:16991"/>
    </ligand>
</feature>
<dbReference type="NCBIfam" id="TIGR00577">
    <property type="entry name" value="fpg"/>
    <property type="match status" value="1"/>
</dbReference>
<feature type="domain" description="FPG-type" evidence="16">
    <location>
        <begin position="235"/>
        <end position="269"/>
    </location>
</feature>
<keyword evidence="10 15" id="KW-0234">DNA repair</keyword>
<evidence type="ECO:0000256" key="15">
    <source>
        <dbReference type="HAMAP-Rule" id="MF_00103"/>
    </source>
</evidence>
<dbReference type="EC" id="4.2.99.18" evidence="15"/>
<feature type="active site" description="Proton donor" evidence="15">
    <location>
        <position position="3"/>
    </location>
</feature>
<keyword evidence="6 15" id="KW-0863">Zinc-finger</keyword>
<dbReference type="InterPro" id="IPR035937">
    <property type="entry name" value="FPG_N"/>
</dbReference>
<evidence type="ECO:0000256" key="2">
    <source>
        <dbReference type="ARBA" id="ARBA00009409"/>
    </source>
</evidence>
<dbReference type="FunFam" id="1.10.8.50:FF:000003">
    <property type="entry name" value="Formamidopyrimidine-DNA glycosylase"/>
    <property type="match status" value="1"/>
</dbReference>
<dbReference type="PANTHER" id="PTHR22993">
    <property type="entry name" value="FORMAMIDOPYRIMIDINE-DNA GLYCOSYLASE"/>
    <property type="match status" value="1"/>
</dbReference>
<dbReference type="InterPro" id="IPR010979">
    <property type="entry name" value="Ribosomal_uS13-like_H2TH"/>
</dbReference>
<evidence type="ECO:0000256" key="14">
    <source>
        <dbReference type="ARBA" id="ARBA00044632"/>
    </source>
</evidence>
<comment type="catalytic activity">
    <reaction evidence="1 15">
        <text>Hydrolysis of DNA containing ring-opened 7-methylguanine residues, releasing 2,6-diamino-4-hydroxy-5-(N-methyl)formamidopyrimidine.</text>
        <dbReference type="EC" id="3.2.2.23"/>
    </reaction>
</comment>
<evidence type="ECO:0000256" key="4">
    <source>
        <dbReference type="ARBA" id="ARBA00022723"/>
    </source>
</evidence>
<feature type="binding site" evidence="15">
    <location>
        <position position="109"/>
    </location>
    <ligand>
        <name>DNA</name>
        <dbReference type="ChEBI" id="CHEBI:16991"/>
    </ligand>
</feature>
<dbReference type="SUPFAM" id="SSF81624">
    <property type="entry name" value="N-terminal domain of MutM-like DNA repair proteins"/>
    <property type="match status" value="1"/>
</dbReference>
<dbReference type="Pfam" id="PF06831">
    <property type="entry name" value="H2TH"/>
    <property type="match status" value="1"/>
</dbReference>
<evidence type="ECO:0000256" key="10">
    <source>
        <dbReference type="ARBA" id="ARBA00023204"/>
    </source>
</evidence>
<feature type="active site" description="Schiff-base intermediate with DNA" evidence="15">
    <location>
        <position position="2"/>
    </location>
</feature>
<comment type="function">
    <text evidence="15">Involved in base excision repair of DNA damaged by oxidation or by mutagenic agents. Acts as DNA glycosylase that recognizes and removes damaged bases. Has a preference for oxidized purines, such as 7,8-dihydro-8-oxoguanine (8-oxoG). Has AP (apurinic/apyrimidinic) lyase activity and introduces nicks in the DNA strand. Cleaves the DNA backbone by beta-delta elimination to generate a single-strand break at the site of the removed base with both 3'- and 5'-phosphates.</text>
</comment>
<feature type="active site" description="Proton donor; for delta-elimination activity" evidence="15">
    <location>
        <position position="259"/>
    </location>
</feature>
<dbReference type="PANTHER" id="PTHR22993:SF9">
    <property type="entry name" value="FORMAMIDOPYRIMIDINE-DNA GLYCOSYLASE"/>
    <property type="match status" value="1"/>
</dbReference>
<keyword evidence="5 15" id="KW-0227">DNA damage</keyword>
<proteinExistence type="inferred from homology"/>
<dbReference type="SUPFAM" id="SSF57716">
    <property type="entry name" value="Glucocorticoid receptor-like (DNA-binding domain)"/>
    <property type="match status" value="1"/>
</dbReference>
<feature type="active site" description="Proton donor; for beta-elimination activity" evidence="15">
    <location>
        <position position="57"/>
    </location>
</feature>
<comment type="subunit">
    <text evidence="3 15">Monomer.</text>
</comment>
<evidence type="ECO:0000256" key="1">
    <source>
        <dbReference type="ARBA" id="ARBA00001668"/>
    </source>
</evidence>
<dbReference type="PROSITE" id="PS51068">
    <property type="entry name" value="FPG_CAT"/>
    <property type="match status" value="1"/>
</dbReference>
<evidence type="ECO:0000256" key="12">
    <source>
        <dbReference type="ARBA" id="ARBA00023268"/>
    </source>
</evidence>
<keyword evidence="13 15" id="KW-0326">Glycosidase</keyword>
<dbReference type="GO" id="GO:0034039">
    <property type="term" value="F:8-oxo-7,8-dihydroguanine DNA N-glycosylase activity"/>
    <property type="evidence" value="ECO:0007669"/>
    <property type="project" value="TreeGrafter"/>
</dbReference>
<dbReference type="Pfam" id="PF01149">
    <property type="entry name" value="Fapy_DNA_glyco"/>
    <property type="match status" value="1"/>
</dbReference>
<dbReference type="GO" id="GO:0008270">
    <property type="term" value="F:zinc ion binding"/>
    <property type="evidence" value="ECO:0007669"/>
    <property type="project" value="UniProtKB-UniRule"/>
</dbReference>
<dbReference type="InterPro" id="IPR010663">
    <property type="entry name" value="Znf_FPG/IleRS"/>
</dbReference>
<dbReference type="RefSeq" id="WP_280629312.1">
    <property type="nucleotide sequence ID" value="NZ_CP123498.1"/>
</dbReference>
<evidence type="ECO:0000256" key="11">
    <source>
        <dbReference type="ARBA" id="ARBA00023239"/>
    </source>
</evidence>
<keyword evidence="4 15" id="KW-0479">Metal-binding</keyword>
<gene>
    <name evidence="15 18" type="primary">mutM</name>
    <name evidence="15" type="synonym">fpg</name>
    <name evidence="18" type="ORF">QE207_17125</name>
</gene>
<dbReference type="SMART" id="SM00898">
    <property type="entry name" value="Fapy_DNA_glyco"/>
    <property type="match status" value="1"/>
</dbReference>
<dbReference type="GO" id="GO:0140078">
    <property type="term" value="F:class I DNA-(apurinic or apyrimidinic site) endonuclease activity"/>
    <property type="evidence" value="ECO:0007669"/>
    <property type="project" value="UniProtKB-EC"/>
</dbReference>
<sequence length="269" mass="30625">MPELPEVETSRRGIEPYLVGNKIQYSIVRNSQLRWPVATEILHIANESVLSVKRRAKYLLIQLQHGWIIIHLGMSGSIRILAKEQLAEKHDHIDLVLADGKTLRYTDPRRFGAWLWTNDLDNCPVLFHLGPEPLSTDFNADYLYQRAKNKKTAIKPWLMDNKIVVGVGNIYANEALFAAKILPTRAAHSLTRKEIDNLVIQIKQILQCSIKQGGTTLKDFLQSDGKPGYFAQQLFVYGKKGEACSHCCQLIESIKLGQRSTFFCYNCQK</sequence>
<dbReference type="Gene3D" id="1.10.8.50">
    <property type="match status" value="1"/>
</dbReference>
<evidence type="ECO:0000256" key="3">
    <source>
        <dbReference type="ARBA" id="ARBA00011245"/>
    </source>
</evidence>
<protein>
    <recommendedName>
        <fullName evidence="15">Formamidopyrimidine-DNA glycosylase</fullName>
        <shortName evidence="15">Fapy-DNA glycosylase</shortName>
        <ecNumber evidence="15">3.2.2.23</ecNumber>
    </recommendedName>
    <alternativeName>
        <fullName evidence="15">DNA-(apurinic or apyrimidinic site) lyase MutM</fullName>
        <shortName evidence="15">AP lyase MutM</shortName>
        <ecNumber evidence="15">4.2.99.18</ecNumber>
    </alternativeName>
</protein>
<dbReference type="SMART" id="SM01232">
    <property type="entry name" value="H2TH"/>
    <property type="match status" value="1"/>
</dbReference>
<dbReference type="AlphaFoldDB" id="A0AA95K0Y2"/>
<keyword evidence="11 15" id="KW-0456">Lyase</keyword>
<evidence type="ECO:0000256" key="6">
    <source>
        <dbReference type="ARBA" id="ARBA00022771"/>
    </source>
</evidence>
<evidence type="ECO:0000256" key="9">
    <source>
        <dbReference type="ARBA" id="ARBA00023125"/>
    </source>
</evidence>
<evidence type="ECO:0000256" key="5">
    <source>
        <dbReference type="ARBA" id="ARBA00022763"/>
    </source>
</evidence>
<evidence type="ECO:0000256" key="7">
    <source>
        <dbReference type="ARBA" id="ARBA00022801"/>
    </source>
</evidence>
<dbReference type="SUPFAM" id="SSF46946">
    <property type="entry name" value="S13-like H2TH domain"/>
    <property type="match status" value="1"/>
</dbReference>
<dbReference type="EMBL" id="CP123498">
    <property type="protein sequence ID" value="WGL95341.1"/>
    <property type="molecule type" value="Genomic_DNA"/>
</dbReference>
<feature type="domain" description="Formamidopyrimidine-DNA glycosylase catalytic" evidence="17">
    <location>
        <begin position="2"/>
        <end position="112"/>
    </location>
</feature>
<dbReference type="FunFam" id="3.20.190.10:FF:000001">
    <property type="entry name" value="Formamidopyrimidine-DNA glycosylase"/>
    <property type="match status" value="1"/>
</dbReference>
<dbReference type="HAMAP" id="MF_00103">
    <property type="entry name" value="Fapy_DNA_glycosyl"/>
    <property type="match status" value="1"/>
</dbReference>
<evidence type="ECO:0000259" key="17">
    <source>
        <dbReference type="PROSITE" id="PS51068"/>
    </source>
</evidence>
<comment type="cofactor">
    <cofactor evidence="15">
        <name>Zn(2+)</name>
        <dbReference type="ChEBI" id="CHEBI:29105"/>
    </cofactor>
    <text evidence="15">Binds 1 zinc ion per subunit.</text>
</comment>
<evidence type="ECO:0000256" key="13">
    <source>
        <dbReference type="ARBA" id="ARBA00023295"/>
    </source>
</evidence>
<comment type="catalytic activity">
    <reaction evidence="14 15">
        <text>2'-deoxyribonucleotide-(2'-deoxyribose 5'-phosphate)-2'-deoxyribonucleotide-DNA = a 3'-end 2'-deoxyribonucleotide-(2,3-dehydro-2,3-deoxyribose 5'-phosphate)-DNA + a 5'-end 5'-phospho-2'-deoxyribonucleoside-DNA + H(+)</text>
        <dbReference type="Rhea" id="RHEA:66592"/>
        <dbReference type="Rhea" id="RHEA-COMP:13180"/>
        <dbReference type="Rhea" id="RHEA-COMP:16897"/>
        <dbReference type="Rhea" id="RHEA-COMP:17067"/>
        <dbReference type="ChEBI" id="CHEBI:15378"/>
        <dbReference type="ChEBI" id="CHEBI:136412"/>
        <dbReference type="ChEBI" id="CHEBI:157695"/>
        <dbReference type="ChEBI" id="CHEBI:167181"/>
        <dbReference type="EC" id="4.2.99.18"/>
    </reaction>
</comment>
<comment type="similarity">
    <text evidence="2 15">Belongs to the FPG family.</text>
</comment>
<dbReference type="EC" id="3.2.2.23" evidence="15"/>
<dbReference type="InterPro" id="IPR012319">
    <property type="entry name" value="FPG_cat"/>
</dbReference>
<dbReference type="InterPro" id="IPR015886">
    <property type="entry name" value="H2TH_FPG"/>
</dbReference>
<reference evidence="18" key="1">
    <citation type="submission" date="2023-04" db="EMBL/GenBank/DDBJ databases">
        <title>Genome dynamics across the evolutionary transition to endosymbiosis.</title>
        <authorList>
            <person name="Siozios S."/>
            <person name="Nadal-Jimenez P."/>
            <person name="Azagi T."/>
            <person name="Sprong H."/>
            <person name="Frost C.L."/>
            <person name="Parratt S.R."/>
            <person name="Taylor G."/>
            <person name="Brettell L."/>
            <person name="Lew K.C."/>
            <person name="Croft L."/>
            <person name="King K.C."/>
            <person name="Brockhurst M.A."/>
            <person name="Hypsa V."/>
            <person name="Novakova E."/>
            <person name="Darby A.C."/>
            <person name="Hurst G.D.D."/>
        </authorList>
    </citation>
    <scope>NUCLEOTIDE SEQUENCE</scope>
    <source>
        <strain evidence="18">AIh</strain>
    </source>
</reference>
<keyword evidence="12 15" id="KW-0511">Multifunctional enzyme</keyword>
<keyword evidence="7 15" id="KW-0378">Hydrolase</keyword>
<dbReference type="GO" id="GO:0006284">
    <property type="term" value="P:base-excision repair"/>
    <property type="evidence" value="ECO:0007669"/>
    <property type="project" value="InterPro"/>
</dbReference>
<dbReference type="InterPro" id="IPR020629">
    <property type="entry name" value="FPG_Glyclase"/>
</dbReference>
<dbReference type="Pfam" id="PF06827">
    <property type="entry name" value="zf-FPG_IleRS"/>
    <property type="match status" value="1"/>
</dbReference>